<dbReference type="OrthoDB" id="3192613at2759"/>
<evidence type="ECO:0000313" key="2">
    <source>
        <dbReference type="Proteomes" id="UP000006514"/>
    </source>
</evidence>
<keyword evidence="2" id="KW-1185">Reference proteome</keyword>
<evidence type="ECO:0000313" key="1">
    <source>
        <dbReference type="EMBL" id="EJD34189.1"/>
    </source>
</evidence>
<dbReference type="KEGG" id="adl:AURDEDRAFT_76398"/>
<dbReference type="InParanoid" id="J0LCF7"/>
<gene>
    <name evidence="1" type="ORF">AURDEDRAFT_76398</name>
</gene>
<protein>
    <submittedName>
        <fullName evidence="1">Uncharacterized protein</fullName>
    </submittedName>
</protein>
<dbReference type="EMBL" id="JH687984">
    <property type="protein sequence ID" value="EJD34189.1"/>
    <property type="molecule type" value="Genomic_DNA"/>
</dbReference>
<accession>J0LCF7</accession>
<proteinExistence type="predicted"/>
<reference evidence="2" key="1">
    <citation type="journal article" date="2012" name="Science">
        <title>The Paleozoic origin of enzymatic lignin decomposition reconstructed from 31 fungal genomes.</title>
        <authorList>
            <person name="Floudas D."/>
            <person name="Binder M."/>
            <person name="Riley R."/>
            <person name="Barry K."/>
            <person name="Blanchette R.A."/>
            <person name="Henrissat B."/>
            <person name="Martinez A.T."/>
            <person name="Otillar R."/>
            <person name="Spatafora J.W."/>
            <person name="Yadav J.S."/>
            <person name="Aerts A."/>
            <person name="Benoit I."/>
            <person name="Boyd A."/>
            <person name="Carlson A."/>
            <person name="Copeland A."/>
            <person name="Coutinho P.M."/>
            <person name="de Vries R.P."/>
            <person name="Ferreira P."/>
            <person name="Findley K."/>
            <person name="Foster B."/>
            <person name="Gaskell J."/>
            <person name="Glotzer D."/>
            <person name="Gorecki P."/>
            <person name="Heitman J."/>
            <person name="Hesse C."/>
            <person name="Hori C."/>
            <person name="Igarashi K."/>
            <person name="Jurgens J.A."/>
            <person name="Kallen N."/>
            <person name="Kersten P."/>
            <person name="Kohler A."/>
            <person name="Kuees U."/>
            <person name="Kumar T.K.A."/>
            <person name="Kuo A."/>
            <person name="LaButti K."/>
            <person name="Larrondo L.F."/>
            <person name="Lindquist E."/>
            <person name="Ling A."/>
            <person name="Lombard V."/>
            <person name="Lucas S."/>
            <person name="Lundell T."/>
            <person name="Martin R."/>
            <person name="McLaughlin D.J."/>
            <person name="Morgenstern I."/>
            <person name="Morin E."/>
            <person name="Murat C."/>
            <person name="Nagy L.G."/>
            <person name="Nolan M."/>
            <person name="Ohm R.A."/>
            <person name="Patyshakuliyeva A."/>
            <person name="Rokas A."/>
            <person name="Ruiz-Duenas F.J."/>
            <person name="Sabat G."/>
            <person name="Salamov A."/>
            <person name="Samejima M."/>
            <person name="Schmutz J."/>
            <person name="Slot J.C."/>
            <person name="St John F."/>
            <person name="Stenlid J."/>
            <person name="Sun H."/>
            <person name="Sun S."/>
            <person name="Syed K."/>
            <person name="Tsang A."/>
            <person name="Wiebenga A."/>
            <person name="Young D."/>
            <person name="Pisabarro A."/>
            <person name="Eastwood D.C."/>
            <person name="Martin F."/>
            <person name="Cullen D."/>
            <person name="Grigoriev I.V."/>
            <person name="Hibbett D.S."/>
        </authorList>
    </citation>
    <scope>NUCLEOTIDE SEQUENCE [LARGE SCALE GENOMIC DNA]</scope>
    <source>
        <strain evidence="2">TFB10046</strain>
    </source>
</reference>
<feature type="non-terminal residue" evidence="1">
    <location>
        <position position="1"/>
    </location>
</feature>
<name>J0LCF7_AURST</name>
<sequence>KNGEYPVDADVALFMANSMAGSFAAQSFCASDTHCRIICPNVRLARSVFPSVCG</sequence>
<dbReference type="AlphaFoldDB" id="J0LCF7"/>
<dbReference type="Proteomes" id="UP000006514">
    <property type="component" value="Unassembled WGS sequence"/>
</dbReference>
<organism evidence="1 2">
    <name type="scientific">Auricularia subglabra (strain TFB-10046 / SS5)</name>
    <name type="common">White-rot fungus</name>
    <name type="synonym">Auricularia delicata (strain TFB10046)</name>
    <dbReference type="NCBI Taxonomy" id="717982"/>
    <lineage>
        <taxon>Eukaryota</taxon>
        <taxon>Fungi</taxon>
        <taxon>Dikarya</taxon>
        <taxon>Basidiomycota</taxon>
        <taxon>Agaricomycotina</taxon>
        <taxon>Agaricomycetes</taxon>
        <taxon>Auriculariales</taxon>
        <taxon>Auriculariaceae</taxon>
        <taxon>Auricularia</taxon>
    </lineage>
</organism>